<gene>
    <name evidence="2" type="ORF">H9817_05895</name>
</gene>
<comment type="caution">
    <text evidence="2">The sequence shown here is derived from an EMBL/GenBank/DDBJ whole genome shotgun (WGS) entry which is preliminary data.</text>
</comment>
<dbReference type="InterPro" id="IPR025334">
    <property type="entry name" value="DUF4240"/>
</dbReference>
<dbReference type="AlphaFoldDB" id="A0A9D2IK89"/>
<evidence type="ECO:0000313" key="3">
    <source>
        <dbReference type="Proteomes" id="UP000824017"/>
    </source>
</evidence>
<evidence type="ECO:0000313" key="2">
    <source>
        <dbReference type="EMBL" id="HIZ13440.1"/>
    </source>
</evidence>
<evidence type="ECO:0000259" key="1">
    <source>
        <dbReference type="Pfam" id="PF14024"/>
    </source>
</evidence>
<sequence>MSRELKMTKEEFWHLIDEMRAACGTDMAKEEHWIVERLKTMGSEQIIGFQCIFLSYYDAADKYGLWSAASVVAGECSDDGFMDFRSWLIAQGEKNYYDVLKDPDQLSHIKMDEYCFFERMYSVGYRAYEQATKKKPYDICPDEMVKRYSAEVTKDIVYHPLIEYPMDLKETSVAFPLICRKHNVKEWPEYNSGRTSWNLNNPRIKELWEQGKREIKKQKNRNESVR</sequence>
<dbReference type="EMBL" id="DXCD01000155">
    <property type="protein sequence ID" value="HIZ13440.1"/>
    <property type="molecule type" value="Genomic_DNA"/>
</dbReference>
<dbReference type="Proteomes" id="UP000824017">
    <property type="component" value="Unassembled WGS sequence"/>
</dbReference>
<reference evidence="2" key="2">
    <citation type="submission" date="2021-04" db="EMBL/GenBank/DDBJ databases">
        <authorList>
            <person name="Gilroy R."/>
        </authorList>
    </citation>
    <scope>NUCLEOTIDE SEQUENCE</scope>
    <source>
        <strain evidence="2">ChiGjej1B1-13045</strain>
    </source>
</reference>
<accession>A0A9D2IK89</accession>
<dbReference type="Pfam" id="PF14024">
    <property type="entry name" value="DUF4240"/>
    <property type="match status" value="1"/>
</dbReference>
<organism evidence="2 3">
    <name type="scientific">Candidatus Mediterraneibacter stercorigallinarum</name>
    <dbReference type="NCBI Taxonomy" id="2838686"/>
    <lineage>
        <taxon>Bacteria</taxon>
        <taxon>Bacillati</taxon>
        <taxon>Bacillota</taxon>
        <taxon>Clostridia</taxon>
        <taxon>Lachnospirales</taxon>
        <taxon>Lachnospiraceae</taxon>
        <taxon>Mediterraneibacter</taxon>
    </lineage>
</organism>
<name>A0A9D2IK89_9FIRM</name>
<feature type="domain" description="DUF4240" evidence="1">
    <location>
        <begin position="7"/>
        <end position="130"/>
    </location>
</feature>
<protein>
    <submittedName>
        <fullName evidence="2">DUF4240 domain-containing protein</fullName>
    </submittedName>
</protein>
<proteinExistence type="predicted"/>
<reference evidence="2" key="1">
    <citation type="journal article" date="2021" name="PeerJ">
        <title>Extensive microbial diversity within the chicken gut microbiome revealed by metagenomics and culture.</title>
        <authorList>
            <person name="Gilroy R."/>
            <person name="Ravi A."/>
            <person name="Getino M."/>
            <person name="Pursley I."/>
            <person name="Horton D.L."/>
            <person name="Alikhan N.F."/>
            <person name="Baker D."/>
            <person name="Gharbi K."/>
            <person name="Hall N."/>
            <person name="Watson M."/>
            <person name="Adriaenssens E.M."/>
            <person name="Foster-Nyarko E."/>
            <person name="Jarju S."/>
            <person name="Secka A."/>
            <person name="Antonio M."/>
            <person name="Oren A."/>
            <person name="Chaudhuri R.R."/>
            <person name="La Ragione R."/>
            <person name="Hildebrand F."/>
            <person name="Pallen M.J."/>
        </authorList>
    </citation>
    <scope>NUCLEOTIDE SEQUENCE</scope>
    <source>
        <strain evidence="2">ChiGjej1B1-13045</strain>
    </source>
</reference>